<proteinExistence type="predicted"/>
<dbReference type="InterPro" id="IPR005031">
    <property type="entry name" value="COQ10_START"/>
</dbReference>
<dbReference type="KEGG" id="ncl:C5F47_05050"/>
<dbReference type="AlphaFoldDB" id="A0A7D5QZ20"/>
<accession>A0A7D5QZ20</accession>
<evidence type="ECO:0000259" key="1">
    <source>
        <dbReference type="Pfam" id="PF03364"/>
    </source>
</evidence>
<gene>
    <name evidence="2" type="ORF">C5F47_05050</name>
</gene>
<evidence type="ECO:0000313" key="2">
    <source>
        <dbReference type="EMBL" id="QLH02960.1"/>
    </source>
</evidence>
<sequence>MPKFSLEKIVNKDRTSVFDIFSDFENYQKIIPQHYPSIRVRSMRGAVSVVEEHLILGDLELLIMAKHVSQKPIIHEIFVIGGDAKGSKIKQEFIELENATKVLVDVDLKFKGKMKLSMMFGKNNFKHDYDVILDDFVKIAEN</sequence>
<reference evidence="2 3" key="1">
    <citation type="submission" date="2018-02" db="EMBL/GenBank/DDBJ databases">
        <title>Complete genome of Nitrosopumilus cobalaminigenes HCA1.</title>
        <authorList>
            <person name="Qin W."/>
            <person name="Zheng Y."/>
            <person name="Stahl D.A."/>
        </authorList>
    </citation>
    <scope>NUCLEOTIDE SEQUENCE [LARGE SCALE GENOMIC DNA]</scope>
    <source>
        <strain evidence="2 3">HCA1</strain>
    </source>
</reference>
<dbReference type="EMBL" id="CP026993">
    <property type="protein sequence ID" value="QLH02960.1"/>
    <property type="molecule type" value="Genomic_DNA"/>
</dbReference>
<dbReference type="RefSeq" id="WP_179360054.1">
    <property type="nucleotide sequence ID" value="NZ_CP026993.1"/>
</dbReference>
<protein>
    <submittedName>
        <fullName evidence="2">Polyketide cyclase</fullName>
    </submittedName>
</protein>
<dbReference type="SUPFAM" id="SSF55961">
    <property type="entry name" value="Bet v1-like"/>
    <property type="match status" value="1"/>
</dbReference>
<keyword evidence="3" id="KW-1185">Reference proteome</keyword>
<dbReference type="OrthoDB" id="10113at2157"/>
<evidence type="ECO:0000313" key="3">
    <source>
        <dbReference type="Proteomes" id="UP000509771"/>
    </source>
</evidence>
<dbReference type="Proteomes" id="UP000509771">
    <property type="component" value="Chromosome"/>
</dbReference>
<name>A0A7D5QZ20_9ARCH</name>
<dbReference type="GeneID" id="56059380"/>
<organism evidence="2 3">
    <name type="scientific">Nitrosopumilus cobalaminigenes</name>
    <dbReference type="NCBI Taxonomy" id="1470066"/>
    <lineage>
        <taxon>Archaea</taxon>
        <taxon>Nitrososphaerota</taxon>
        <taxon>Nitrososphaeria</taxon>
        <taxon>Nitrosopumilales</taxon>
        <taxon>Nitrosopumilaceae</taxon>
        <taxon>Nitrosopumilus</taxon>
    </lineage>
</organism>
<feature type="domain" description="Coenzyme Q-binding protein COQ10 START" evidence="1">
    <location>
        <begin position="15"/>
        <end position="136"/>
    </location>
</feature>
<dbReference type="Pfam" id="PF03364">
    <property type="entry name" value="Polyketide_cyc"/>
    <property type="match status" value="1"/>
</dbReference>